<dbReference type="InterPro" id="IPR002575">
    <property type="entry name" value="Aminoglycoside_PTrfase"/>
</dbReference>
<accession>A0AAD6D070</accession>
<dbReference type="Proteomes" id="UP001220324">
    <property type="component" value="Unassembled WGS sequence"/>
</dbReference>
<evidence type="ECO:0000313" key="3">
    <source>
        <dbReference type="Proteomes" id="UP001220324"/>
    </source>
</evidence>
<dbReference type="Gene3D" id="3.90.1200.10">
    <property type="match status" value="1"/>
</dbReference>
<evidence type="ECO:0000313" key="2">
    <source>
        <dbReference type="EMBL" id="KAJ5546529.1"/>
    </source>
</evidence>
<evidence type="ECO:0000259" key="1">
    <source>
        <dbReference type="Pfam" id="PF01636"/>
    </source>
</evidence>
<name>A0AAD6D070_9EURO</name>
<dbReference type="InterPro" id="IPR011009">
    <property type="entry name" value="Kinase-like_dom_sf"/>
</dbReference>
<gene>
    <name evidence="2" type="ORF">N7494_004114</name>
</gene>
<feature type="domain" description="Aminoglycoside phosphotransferase" evidence="1">
    <location>
        <begin position="163"/>
        <end position="258"/>
    </location>
</feature>
<dbReference type="Pfam" id="PF01636">
    <property type="entry name" value="APH"/>
    <property type="match status" value="1"/>
</dbReference>
<proteinExistence type="predicted"/>
<keyword evidence="3" id="KW-1185">Reference proteome</keyword>
<dbReference type="AlphaFoldDB" id="A0AAD6D070"/>
<comment type="caution">
    <text evidence="2">The sequence shown here is derived from an EMBL/GenBank/DDBJ whole genome shotgun (WGS) entry which is preliminary data.</text>
</comment>
<sequence length="333" mass="37240">MPQASTLAANHPPDLVVYTLEGTINDFFASHIPIRRKQCDEFAASLYGDPVNPMPIQGCFSYTVIAGHKQSKIVQFRATDSDFDTNILELAHRVHGQHLVPACTFHGRLGTSAPLSIYSMEKVPGDTFISVLSEYMKASGTLPGPGLNPYNTTLDFALFFAAAWKARQVISPYTAQGIHADYQERFKLLAQVLPSRYQQNLEMVRRGLSLLFMPTFPMVLNHGDLYGMNFLVNPSNGHLTGVIDWAEAQICPFGMSLWGLENILGTMDSTGWHYHRDHEALRILFWKQFEEAVARMAGLFLRYGFNWPTGGRNPVDEGNSSFKYLDAFCATCS</sequence>
<dbReference type="SUPFAM" id="SSF56112">
    <property type="entry name" value="Protein kinase-like (PK-like)"/>
    <property type="match status" value="1"/>
</dbReference>
<organism evidence="2 3">
    <name type="scientific">Penicillium frequentans</name>
    <dbReference type="NCBI Taxonomy" id="3151616"/>
    <lineage>
        <taxon>Eukaryota</taxon>
        <taxon>Fungi</taxon>
        <taxon>Dikarya</taxon>
        <taxon>Ascomycota</taxon>
        <taxon>Pezizomycotina</taxon>
        <taxon>Eurotiomycetes</taxon>
        <taxon>Eurotiomycetidae</taxon>
        <taxon>Eurotiales</taxon>
        <taxon>Aspergillaceae</taxon>
        <taxon>Penicillium</taxon>
    </lineage>
</organism>
<protein>
    <submittedName>
        <fullName evidence="2">Protein kinase-like protein</fullName>
    </submittedName>
</protein>
<dbReference type="EMBL" id="JAQIZZ010000003">
    <property type="protein sequence ID" value="KAJ5546529.1"/>
    <property type="molecule type" value="Genomic_DNA"/>
</dbReference>
<reference evidence="2 3" key="1">
    <citation type="journal article" date="2023" name="IMA Fungus">
        <title>Comparative genomic study of the Penicillium genus elucidates a diverse pangenome and 15 lateral gene transfer events.</title>
        <authorList>
            <person name="Petersen C."/>
            <person name="Sorensen T."/>
            <person name="Nielsen M.R."/>
            <person name="Sondergaard T.E."/>
            <person name="Sorensen J.L."/>
            <person name="Fitzpatrick D.A."/>
            <person name="Frisvad J.C."/>
            <person name="Nielsen K.L."/>
        </authorList>
    </citation>
    <scope>NUCLEOTIDE SEQUENCE [LARGE SCALE GENOMIC DNA]</scope>
    <source>
        <strain evidence="2 3">IBT 35679</strain>
    </source>
</reference>